<keyword evidence="1" id="KW-0378">Hydrolase</keyword>
<dbReference type="GO" id="GO:0016787">
    <property type="term" value="F:hydrolase activity"/>
    <property type="evidence" value="ECO:0007669"/>
    <property type="project" value="UniProtKB-KW"/>
</dbReference>
<name>A0A0M2SMJ2_9STAP</name>
<sequence length="323" mass="36449">MRSLSKAGVWGVLTVGAASLIFSLHTVHIQKRSVGSRLAEAAVALTHMWPDKIDDDYIRKMTRKNSREYTIPSGIIVDSFLDSHSTDGMKVYKMSPEAGGGEKCVLYLHGGGYINQPSLFHWWFLDRLVQETDTDFFVPIYPKAPEYSYKAAYTRLMTVYSGLIRKGYRQIILMGDSAGGGMALGLAQMLRNEDLQQPEEIILISPWLDISLGHEDIRKYEKRDPMLNVDNLRKIGRLWAGGSHPGSYRLSPINGNLENLGRISIFIGTHEICFPDAATLSHILNEEGIGHNYFEYNRMNHNFPLYPIKEGTASRVQIAELIR</sequence>
<dbReference type="RefSeq" id="WP_046512651.1">
    <property type="nucleotide sequence ID" value="NZ_LAYZ01000001.1"/>
</dbReference>
<dbReference type="AlphaFoldDB" id="A0A0M2SMJ2"/>
<dbReference type="STRING" id="1432562.WN59_03560"/>
<evidence type="ECO:0000256" key="1">
    <source>
        <dbReference type="ARBA" id="ARBA00022801"/>
    </source>
</evidence>
<dbReference type="InterPro" id="IPR029058">
    <property type="entry name" value="AB_hydrolase_fold"/>
</dbReference>
<protein>
    <recommendedName>
        <fullName evidence="2">Alpha/beta hydrolase fold-3 domain-containing protein</fullName>
    </recommendedName>
</protein>
<dbReference type="PANTHER" id="PTHR48081">
    <property type="entry name" value="AB HYDROLASE SUPERFAMILY PROTEIN C4A8.06C"/>
    <property type="match status" value="1"/>
</dbReference>
<dbReference type="InterPro" id="IPR050300">
    <property type="entry name" value="GDXG_lipolytic_enzyme"/>
</dbReference>
<proteinExistence type="predicted"/>
<dbReference type="SUPFAM" id="SSF53474">
    <property type="entry name" value="alpha/beta-Hydrolases"/>
    <property type="match status" value="1"/>
</dbReference>
<evidence type="ECO:0000313" key="3">
    <source>
        <dbReference type="EMBL" id="KKK35894.1"/>
    </source>
</evidence>
<comment type="caution">
    <text evidence="3">The sequence shown here is derived from an EMBL/GenBank/DDBJ whole genome shotgun (WGS) entry which is preliminary data.</text>
</comment>
<dbReference type="Proteomes" id="UP000034287">
    <property type="component" value="Unassembled WGS sequence"/>
</dbReference>
<dbReference type="OrthoDB" id="9815425at2"/>
<evidence type="ECO:0000259" key="2">
    <source>
        <dbReference type="Pfam" id="PF07859"/>
    </source>
</evidence>
<keyword evidence="4" id="KW-1185">Reference proteome</keyword>
<dbReference type="PANTHER" id="PTHR48081:SF8">
    <property type="entry name" value="ALPHA_BETA HYDROLASE FOLD-3 DOMAIN-CONTAINING PROTEIN-RELATED"/>
    <property type="match status" value="1"/>
</dbReference>
<dbReference type="Pfam" id="PF07859">
    <property type="entry name" value="Abhydrolase_3"/>
    <property type="match status" value="1"/>
</dbReference>
<dbReference type="PATRIC" id="fig|1432562.3.peg.721"/>
<dbReference type="InterPro" id="IPR013094">
    <property type="entry name" value="AB_hydrolase_3"/>
</dbReference>
<accession>A0A0M2SMJ2</accession>
<reference evidence="3 4" key="1">
    <citation type="submission" date="2015-04" db="EMBL/GenBank/DDBJ databases">
        <title>Taxonomic description and genome sequence of Salinicoccus sediminis sp. nov., a novel hyper halotolerant bacterium isolated from marine sediment.</title>
        <authorList>
            <person name="Mathan Kumar R."/>
            <person name="Kaur G."/>
            <person name="Kumar N."/>
            <person name="Kumar A."/>
            <person name="Singh N.K."/>
            <person name="Kaur N."/>
            <person name="Mayilraj S."/>
        </authorList>
    </citation>
    <scope>NUCLEOTIDE SEQUENCE [LARGE SCALE GENOMIC DNA]</scope>
    <source>
        <strain evidence="3 4">SV-16</strain>
    </source>
</reference>
<evidence type="ECO:0000313" key="4">
    <source>
        <dbReference type="Proteomes" id="UP000034287"/>
    </source>
</evidence>
<organism evidence="3 4">
    <name type="scientific">Salinicoccus sediminis</name>
    <dbReference type="NCBI Taxonomy" id="1432562"/>
    <lineage>
        <taxon>Bacteria</taxon>
        <taxon>Bacillati</taxon>
        <taxon>Bacillota</taxon>
        <taxon>Bacilli</taxon>
        <taxon>Bacillales</taxon>
        <taxon>Staphylococcaceae</taxon>
        <taxon>Salinicoccus</taxon>
    </lineage>
</organism>
<feature type="domain" description="Alpha/beta hydrolase fold-3" evidence="2">
    <location>
        <begin position="105"/>
        <end position="304"/>
    </location>
</feature>
<dbReference type="EMBL" id="LAYZ01000001">
    <property type="protein sequence ID" value="KKK35894.1"/>
    <property type="molecule type" value="Genomic_DNA"/>
</dbReference>
<dbReference type="Gene3D" id="3.40.50.1820">
    <property type="entry name" value="alpha/beta hydrolase"/>
    <property type="match status" value="1"/>
</dbReference>
<gene>
    <name evidence="3" type="ORF">WN59_03560</name>
</gene>